<accession>A0ABZ2U472</accession>
<evidence type="ECO:0000256" key="7">
    <source>
        <dbReference type="ARBA" id="ARBA00023291"/>
    </source>
</evidence>
<dbReference type="SUPFAM" id="SSF54862">
    <property type="entry name" value="4Fe-4S ferredoxins"/>
    <property type="match status" value="1"/>
</dbReference>
<reference evidence="8 9" key="1">
    <citation type="journal article" date="2023" name="Virus Evol.">
        <title>Computational host range prediction-The good, the bad, and the ugly.</title>
        <authorList>
            <person name="Howell A.A."/>
            <person name="Versoza C.J."/>
            <person name="Pfeifer S.P."/>
        </authorList>
    </citation>
    <scope>NUCLEOTIDE SEQUENCE [LARGE SCALE GENOMIC DNA]</scope>
    <source>
        <strain evidence="8 9">1610/1b</strain>
    </source>
</reference>
<keyword evidence="5" id="KW-0408">Iron</keyword>
<protein>
    <submittedName>
        <fullName evidence="8">Ferredoxin</fullName>
    </submittedName>
</protein>
<evidence type="ECO:0000313" key="8">
    <source>
        <dbReference type="EMBL" id="WYY08116.1"/>
    </source>
</evidence>
<evidence type="ECO:0000256" key="1">
    <source>
        <dbReference type="ARBA" id="ARBA00001927"/>
    </source>
</evidence>
<name>A0ABZ2U472_9ACTN</name>
<evidence type="ECO:0000313" key="9">
    <source>
        <dbReference type="Proteomes" id="UP001479933"/>
    </source>
</evidence>
<dbReference type="PANTHER" id="PTHR36923">
    <property type="entry name" value="FERREDOXIN"/>
    <property type="match status" value="1"/>
</dbReference>
<dbReference type="RefSeq" id="WP_066166987.1">
    <property type="nucleotide sequence ID" value="NZ_CP136137.1"/>
</dbReference>
<evidence type="ECO:0000256" key="5">
    <source>
        <dbReference type="ARBA" id="ARBA00023004"/>
    </source>
</evidence>
<comment type="cofactor">
    <cofactor evidence="1">
        <name>[3Fe-4S] cluster</name>
        <dbReference type="ChEBI" id="CHEBI:21137"/>
    </cofactor>
</comment>
<sequence length="72" mass="7489">MSVRQMLSVDRAACAGHGMCYGTAPDLIDCDDQGDPVLPERPLTDDEVAAARDAVAACPERALTLIDATAAT</sequence>
<keyword evidence="7" id="KW-0003">3Fe-4S</keyword>
<evidence type="ECO:0000256" key="6">
    <source>
        <dbReference type="ARBA" id="ARBA00023014"/>
    </source>
</evidence>
<keyword evidence="4" id="KW-0249">Electron transport</keyword>
<evidence type="ECO:0000256" key="3">
    <source>
        <dbReference type="ARBA" id="ARBA00022723"/>
    </source>
</evidence>
<dbReference type="InterPro" id="IPR051269">
    <property type="entry name" value="Fe-S_cluster_ET"/>
</dbReference>
<keyword evidence="2" id="KW-0813">Transport</keyword>
<keyword evidence="9" id="KW-1185">Reference proteome</keyword>
<gene>
    <name evidence="8" type="ORF">RVF87_03275</name>
</gene>
<dbReference type="PANTHER" id="PTHR36923:SF3">
    <property type="entry name" value="FERREDOXIN"/>
    <property type="match status" value="1"/>
</dbReference>
<dbReference type="EMBL" id="CP136137">
    <property type="protein sequence ID" value="WYY08116.1"/>
    <property type="molecule type" value="Genomic_DNA"/>
</dbReference>
<keyword evidence="3" id="KW-0479">Metal-binding</keyword>
<evidence type="ECO:0000256" key="2">
    <source>
        <dbReference type="ARBA" id="ARBA00022448"/>
    </source>
</evidence>
<proteinExistence type="predicted"/>
<evidence type="ECO:0000256" key="4">
    <source>
        <dbReference type="ARBA" id="ARBA00022982"/>
    </source>
</evidence>
<dbReference type="Gene3D" id="3.30.70.20">
    <property type="match status" value="1"/>
</dbReference>
<keyword evidence="6" id="KW-0411">Iron-sulfur</keyword>
<dbReference type="Pfam" id="PF13459">
    <property type="entry name" value="Fer4_15"/>
    <property type="match status" value="1"/>
</dbReference>
<organism evidence="8 9">
    <name type="scientific">Gordonia hydrophobica</name>
    <dbReference type="NCBI Taxonomy" id="40516"/>
    <lineage>
        <taxon>Bacteria</taxon>
        <taxon>Bacillati</taxon>
        <taxon>Actinomycetota</taxon>
        <taxon>Actinomycetes</taxon>
        <taxon>Mycobacteriales</taxon>
        <taxon>Gordoniaceae</taxon>
        <taxon>Gordonia</taxon>
    </lineage>
</organism>
<dbReference type="Proteomes" id="UP001479933">
    <property type="component" value="Chromosome"/>
</dbReference>